<dbReference type="InterPro" id="IPR007612">
    <property type="entry name" value="LOR"/>
</dbReference>
<organism evidence="1">
    <name type="scientific">Prymnesium polylepis</name>
    <dbReference type="NCBI Taxonomy" id="72548"/>
    <lineage>
        <taxon>Eukaryota</taxon>
        <taxon>Haptista</taxon>
        <taxon>Haptophyta</taxon>
        <taxon>Prymnesiophyceae</taxon>
        <taxon>Prymnesiales</taxon>
        <taxon>Prymnesiaceae</taxon>
        <taxon>Prymnesium</taxon>
    </lineage>
</organism>
<dbReference type="Pfam" id="PF04525">
    <property type="entry name" value="LOR"/>
    <property type="match status" value="1"/>
</dbReference>
<name>A0A7S4HT88_9EUKA</name>
<reference evidence="1" key="1">
    <citation type="submission" date="2021-01" db="EMBL/GenBank/DDBJ databases">
        <authorList>
            <person name="Corre E."/>
            <person name="Pelletier E."/>
            <person name="Niang G."/>
            <person name="Scheremetjew M."/>
            <person name="Finn R."/>
            <person name="Kale V."/>
            <person name="Holt S."/>
            <person name="Cochrane G."/>
            <person name="Meng A."/>
            <person name="Brown T."/>
            <person name="Cohen L."/>
        </authorList>
    </citation>
    <scope>NUCLEOTIDE SEQUENCE</scope>
    <source>
        <strain evidence="1">UIO037</strain>
    </source>
</reference>
<proteinExistence type="predicted"/>
<gene>
    <name evidence="1" type="ORF">CPOL0286_LOCUS6045</name>
</gene>
<protein>
    <submittedName>
        <fullName evidence="1">Uncharacterized protein</fullName>
    </submittedName>
</protein>
<evidence type="ECO:0000313" key="1">
    <source>
        <dbReference type="EMBL" id="CAE2208754.1"/>
    </source>
</evidence>
<feature type="non-terminal residue" evidence="1">
    <location>
        <position position="1"/>
    </location>
</feature>
<sequence length="255" mass="27024">VTPVGDRLFATNPTPLLGRRARTDMGNASAKFDAATLGTPTPLPKEKCFDGKAPPKVAKTYSITPEGFNITEVKKDPSIKVYDGETFLFMTKTGPFTKTQGGKEAKITDASGKLIATTKFKTEFGGGRTRMMKPTATWKGQESTDAPWDEKETPVYNFAKTDYKLAYTDKCTYSLYTADGGFEEVYIGLKISTMNFKVVVQTPDGTVVAKVKKGSGGKYEAEVAAGVDLIAIIAIAQACVGGGNSAGALAGAGVI</sequence>
<dbReference type="EMBL" id="HBKO01013457">
    <property type="protein sequence ID" value="CAE2208754.1"/>
    <property type="molecule type" value="Transcribed_RNA"/>
</dbReference>
<accession>A0A7S4HT88</accession>
<dbReference type="AlphaFoldDB" id="A0A7S4HT88"/>